<dbReference type="EMBL" id="BARS01020063">
    <property type="protein sequence ID" value="GAG02946.1"/>
    <property type="molecule type" value="Genomic_DNA"/>
</dbReference>
<comment type="caution">
    <text evidence="1">The sequence shown here is derived from an EMBL/GenBank/DDBJ whole genome shotgun (WGS) entry which is preliminary data.</text>
</comment>
<feature type="non-terminal residue" evidence="1">
    <location>
        <position position="1"/>
    </location>
</feature>
<accession>X0VQX6</accession>
<name>X0VQX6_9ZZZZ</name>
<evidence type="ECO:0000313" key="1">
    <source>
        <dbReference type="EMBL" id="GAG02946.1"/>
    </source>
</evidence>
<proteinExistence type="predicted"/>
<protein>
    <submittedName>
        <fullName evidence="1">Uncharacterized protein</fullName>
    </submittedName>
</protein>
<reference evidence="1" key="1">
    <citation type="journal article" date="2014" name="Front. Microbiol.">
        <title>High frequency of phylogenetically diverse reductive dehalogenase-homologous genes in deep subseafloor sedimentary metagenomes.</title>
        <authorList>
            <person name="Kawai M."/>
            <person name="Futagami T."/>
            <person name="Toyoda A."/>
            <person name="Takaki Y."/>
            <person name="Nishi S."/>
            <person name="Hori S."/>
            <person name="Arai W."/>
            <person name="Tsubouchi T."/>
            <person name="Morono Y."/>
            <person name="Uchiyama I."/>
            <person name="Ito T."/>
            <person name="Fujiyama A."/>
            <person name="Inagaki F."/>
            <person name="Takami H."/>
        </authorList>
    </citation>
    <scope>NUCLEOTIDE SEQUENCE</scope>
    <source>
        <strain evidence="1">Expedition CK06-06</strain>
    </source>
</reference>
<dbReference type="AlphaFoldDB" id="X0VQX6"/>
<sequence length="274" mass="30673">WSIFIQPDIKATFKIDLDQVFPQKELVEQTDASAFEHFRTPLWGAHCLDSNGQPLELGMIAGALVNEQDIGKSIFTPDVPFPDYALSPDEYIFFSALPQALSTEAEMMTRYTKNKLDGKRTCIQRIHVTGGTNGILIDSLRRYRPFTPSFIGRAEDQAYILSVLANPGTKLGYAHKDGLIMRHDKEAFAQEEIRSAYISKLVGDYIRILYFSAYAKVLYNDVAKLKDTTDPFTGCFISKIPTTVAYLRFGLKAASFFAAGEKVQGLEFIKIGAK</sequence>
<feature type="non-terminal residue" evidence="1">
    <location>
        <position position="274"/>
    </location>
</feature>
<gene>
    <name evidence="1" type="ORF">S01H1_32411</name>
</gene>
<organism evidence="1">
    <name type="scientific">marine sediment metagenome</name>
    <dbReference type="NCBI Taxonomy" id="412755"/>
    <lineage>
        <taxon>unclassified sequences</taxon>
        <taxon>metagenomes</taxon>
        <taxon>ecological metagenomes</taxon>
    </lineage>
</organism>